<keyword evidence="1" id="KW-1133">Transmembrane helix</keyword>
<reference evidence="2" key="2">
    <citation type="submission" date="2023-06" db="EMBL/GenBank/DDBJ databases">
        <authorList>
            <consortium name="Lawrence Berkeley National Laboratory"/>
            <person name="Haridas S."/>
            <person name="Hensen N."/>
            <person name="Bonometti L."/>
            <person name="Westerberg I."/>
            <person name="Brannstrom I.O."/>
            <person name="Guillou S."/>
            <person name="Cros-Aarteil S."/>
            <person name="Calhoun S."/>
            <person name="Kuo A."/>
            <person name="Mondo S."/>
            <person name="Pangilinan J."/>
            <person name="Riley R."/>
            <person name="Labutti K."/>
            <person name="Andreopoulos B."/>
            <person name="Lipzen A."/>
            <person name="Chen C."/>
            <person name="Yanf M."/>
            <person name="Daum C."/>
            <person name="Ng V."/>
            <person name="Clum A."/>
            <person name="Steindorff A."/>
            <person name="Ohm R."/>
            <person name="Martin F."/>
            <person name="Silar P."/>
            <person name="Natvig D."/>
            <person name="Lalanne C."/>
            <person name="Gautier V."/>
            <person name="Ament-Velasquez S.L."/>
            <person name="Kruys A."/>
            <person name="Hutchinson M.I."/>
            <person name="Powell A.J."/>
            <person name="Barry K."/>
            <person name="Miller A.N."/>
            <person name="Grigoriev I.V."/>
            <person name="Debuchy R."/>
            <person name="Gladieux P."/>
            <person name="Thoren M.H."/>
            <person name="Johannesson H."/>
        </authorList>
    </citation>
    <scope>NUCLEOTIDE SEQUENCE</scope>
    <source>
        <strain evidence="2">CBS 168.71</strain>
    </source>
</reference>
<dbReference type="EMBL" id="JAUEPN010000005">
    <property type="protein sequence ID" value="KAK3295039.1"/>
    <property type="molecule type" value="Genomic_DNA"/>
</dbReference>
<gene>
    <name evidence="2" type="ORF">B0H64DRAFT_200784</name>
</gene>
<evidence type="ECO:0000313" key="2">
    <source>
        <dbReference type="EMBL" id="KAK3295039.1"/>
    </source>
</evidence>
<dbReference type="Proteomes" id="UP001278766">
    <property type="component" value="Unassembled WGS sequence"/>
</dbReference>
<evidence type="ECO:0000256" key="1">
    <source>
        <dbReference type="SAM" id="Phobius"/>
    </source>
</evidence>
<dbReference type="GeneID" id="87836202"/>
<evidence type="ECO:0000313" key="3">
    <source>
        <dbReference type="Proteomes" id="UP001278766"/>
    </source>
</evidence>
<reference evidence="2" key="1">
    <citation type="journal article" date="2023" name="Mol. Phylogenet. Evol.">
        <title>Genome-scale phylogeny and comparative genomics of the fungal order Sordariales.</title>
        <authorList>
            <person name="Hensen N."/>
            <person name="Bonometti L."/>
            <person name="Westerberg I."/>
            <person name="Brannstrom I.O."/>
            <person name="Guillou S."/>
            <person name="Cros-Aarteil S."/>
            <person name="Calhoun S."/>
            <person name="Haridas S."/>
            <person name="Kuo A."/>
            <person name="Mondo S."/>
            <person name="Pangilinan J."/>
            <person name="Riley R."/>
            <person name="LaButti K."/>
            <person name="Andreopoulos B."/>
            <person name="Lipzen A."/>
            <person name="Chen C."/>
            <person name="Yan M."/>
            <person name="Daum C."/>
            <person name="Ng V."/>
            <person name="Clum A."/>
            <person name="Steindorff A."/>
            <person name="Ohm R.A."/>
            <person name="Martin F."/>
            <person name="Silar P."/>
            <person name="Natvig D.O."/>
            <person name="Lalanne C."/>
            <person name="Gautier V."/>
            <person name="Ament-Velasquez S.L."/>
            <person name="Kruys A."/>
            <person name="Hutchinson M.I."/>
            <person name="Powell A.J."/>
            <person name="Barry K."/>
            <person name="Miller A.N."/>
            <person name="Grigoriev I.V."/>
            <person name="Debuchy R."/>
            <person name="Gladieux P."/>
            <person name="Hiltunen Thoren M."/>
            <person name="Johannesson H."/>
        </authorList>
    </citation>
    <scope>NUCLEOTIDE SEQUENCE</scope>
    <source>
        <strain evidence="2">CBS 168.71</strain>
    </source>
</reference>
<organism evidence="2 3">
    <name type="scientific">Chaetomium fimeti</name>
    <dbReference type="NCBI Taxonomy" id="1854472"/>
    <lineage>
        <taxon>Eukaryota</taxon>
        <taxon>Fungi</taxon>
        <taxon>Dikarya</taxon>
        <taxon>Ascomycota</taxon>
        <taxon>Pezizomycotina</taxon>
        <taxon>Sordariomycetes</taxon>
        <taxon>Sordariomycetidae</taxon>
        <taxon>Sordariales</taxon>
        <taxon>Chaetomiaceae</taxon>
        <taxon>Chaetomium</taxon>
    </lineage>
</organism>
<dbReference type="AlphaFoldDB" id="A0AAE0LSB5"/>
<accession>A0AAE0LSB5</accession>
<sequence length="154" mass="16858">MRGLRMHPYGHVGVSGHEGLRGRTPFPQHFIPGAKRQLVAKIRHCLKRSLICLHAHIVPPINPLIISRQSQPPVNSYDARYQRSNDQAAMAWSSAIGSSVIVAVPVLLPVLRFTRLLREAGSDGGESGNLLITPRRDVLMSSQPCPPGGAMELF</sequence>
<comment type="caution">
    <text evidence="2">The sequence shown here is derived from an EMBL/GenBank/DDBJ whole genome shotgun (WGS) entry which is preliminary data.</text>
</comment>
<name>A0AAE0LSB5_9PEZI</name>
<proteinExistence type="predicted"/>
<protein>
    <submittedName>
        <fullName evidence="2">Uncharacterized protein</fullName>
    </submittedName>
</protein>
<keyword evidence="1" id="KW-0472">Membrane</keyword>
<dbReference type="RefSeq" id="XP_062658553.1">
    <property type="nucleotide sequence ID" value="XM_062799254.1"/>
</dbReference>
<feature type="transmembrane region" description="Helical" evidence="1">
    <location>
        <begin position="89"/>
        <end position="111"/>
    </location>
</feature>
<keyword evidence="3" id="KW-1185">Reference proteome</keyword>
<keyword evidence="1" id="KW-0812">Transmembrane</keyword>